<dbReference type="AlphaFoldDB" id="A0AAF0UUM1"/>
<dbReference type="Proteomes" id="UP001234989">
    <property type="component" value="Chromosome 10"/>
</dbReference>
<evidence type="ECO:0000313" key="1">
    <source>
        <dbReference type="EMBL" id="WMV51658.1"/>
    </source>
</evidence>
<proteinExistence type="predicted"/>
<keyword evidence="2" id="KW-1185">Reference proteome</keyword>
<evidence type="ECO:0000313" key="2">
    <source>
        <dbReference type="Proteomes" id="UP001234989"/>
    </source>
</evidence>
<reference evidence="1" key="1">
    <citation type="submission" date="2023-08" db="EMBL/GenBank/DDBJ databases">
        <title>A de novo genome assembly of Solanum verrucosum Schlechtendal, a Mexican diploid species geographically isolated from the other diploid A-genome species in potato relatives.</title>
        <authorList>
            <person name="Hosaka K."/>
        </authorList>
    </citation>
    <scope>NUCLEOTIDE SEQUENCE</scope>
    <source>
        <tissue evidence="1">Young leaves</tissue>
    </source>
</reference>
<name>A0AAF0UUM1_SOLVR</name>
<dbReference type="EMBL" id="CP133621">
    <property type="protein sequence ID" value="WMV51658.1"/>
    <property type="molecule type" value="Genomic_DNA"/>
</dbReference>
<gene>
    <name evidence="1" type="ORF">MTR67_045043</name>
</gene>
<organism evidence="1 2">
    <name type="scientific">Solanum verrucosum</name>
    <dbReference type="NCBI Taxonomy" id="315347"/>
    <lineage>
        <taxon>Eukaryota</taxon>
        <taxon>Viridiplantae</taxon>
        <taxon>Streptophyta</taxon>
        <taxon>Embryophyta</taxon>
        <taxon>Tracheophyta</taxon>
        <taxon>Spermatophyta</taxon>
        <taxon>Magnoliopsida</taxon>
        <taxon>eudicotyledons</taxon>
        <taxon>Gunneridae</taxon>
        <taxon>Pentapetalae</taxon>
        <taxon>asterids</taxon>
        <taxon>lamiids</taxon>
        <taxon>Solanales</taxon>
        <taxon>Solanaceae</taxon>
        <taxon>Solanoideae</taxon>
        <taxon>Solaneae</taxon>
        <taxon>Solanum</taxon>
    </lineage>
</organism>
<protein>
    <submittedName>
        <fullName evidence="1">Uncharacterized protein</fullName>
    </submittedName>
</protein>
<sequence length="53" mass="6249">MHFSVTIARQLIRERSPTNKSSCCISSSMQLRSKQSQRFARKMEKQIFARYPV</sequence>
<accession>A0AAF0UUM1</accession>